<sequence>MEPPSSGSFYAPSKSRLLAGFLLWLTFPTGNRRFSAPRSEMGSMCRADDRDANMERVTA</sequence>
<dbReference type="EMBL" id="CP149782">
    <property type="protein sequence ID" value="WYF44214.1"/>
    <property type="molecule type" value="Genomic_DNA"/>
</dbReference>
<evidence type="ECO:0000313" key="2">
    <source>
        <dbReference type="EMBL" id="WYF44214.1"/>
    </source>
</evidence>
<accession>A0AAU6Q1J1</accession>
<proteinExistence type="predicted"/>
<organism evidence="2">
    <name type="scientific">Deinococcus sp. VB142</name>
    <dbReference type="NCBI Taxonomy" id="3112952"/>
    <lineage>
        <taxon>Bacteria</taxon>
        <taxon>Thermotogati</taxon>
        <taxon>Deinococcota</taxon>
        <taxon>Deinococci</taxon>
        <taxon>Deinococcales</taxon>
        <taxon>Deinococcaceae</taxon>
        <taxon>Deinococcus</taxon>
    </lineage>
</organism>
<feature type="compositionally biased region" description="Basic and acidic residues" evidence="1">
    <location>
        <begin position="46"/>
        <end position="59"/>
    </location>
</feature>
<feature type="region of interest" description="Disordered" evidence="1">
    <location>
        <begin position="36"/>
        <end position="59"/>
    </location>
</feature>
<name>A0AAU6Q1J1_9DEIO</name>
<dbReference type="AlphaFoldDB" id="A0AAU6Q1J1"/>
<reference evidence="2" key="1">
    <citation type="submission" date="2024-03" db="EMBL/GenBank/DDBJ databases">
        <title>Deinococcus weizhi sp. nov., isolated from human skin.</title>
        <authorList>
            <person name="Wei Z."/>
            <person name="Tian F."/>
            <person name="Yang C."/>
            <person name="Xin L.T."/>
            <person name="Wen Z.J."/>
            <person name="Lan K.C."/>
            <person name="Yu L."/>
            <person name="Zhe W."/>
            <person name="Dan F.D."/>
            <person name="Jun W."/>
            <person name="Rui Z."/>
            <person name="Yong X.J."/>
            <person name="Ting Y."/>
            <person name="Wei X."/>
            <person name="Xu Z.G."/>
            <person name="Xin Z."/>
            <person name="Dong F.G."/>
            <person name="Ni X.M."/>
            <person name="Zheng M.G."/>
            <person name="Chun Y."/>
            <person name="Qian W.X."/>
        </authorList>
    </citation>
    <scope>NUCLEOTIDE SEQUENCE</scope>
    <source>
        <strain evidence="2">VB142</strain>
    </source>
</reference>
<protein>
    <submittedName>
        <fullName evidence="2">Uncharacterized protein</fullName>
    </submittedName>
</protein>
<evidence type="ECO:0000256" key="1">
    <source>
        <dbReference type="SAM" id="MobiDB-lite"/>
    </source>
</evidence>
<dbReference type="RefSeq" id="WP_339095437.1">
    <property type="nucleotide sequence ID" value="NZ_CP149782.1"/>
</dbReference>
<gene>
    <name evidence="2" type="ORF">WDJ50_12525</name>
</gene>